<dbReference type="InterPro" id="IPR003593">
    <property type="entry name" value="AAA+_ATPase"/>
</dbReference>
<evidence type="ECO:0000256" key="2">
    <source>
        <dbReference type="ARBA" id="ARBA00005417"/>
    </source>
</evidence>
<keyword evidence="5" id="KW-0547">Nucleotide-binding</keyword>
<proteinExistence type="inferred from homology"/>
<evidence type="ECO:0000256" key="4">
    <source>
        <dbReference type="ARBA" id="ARBA00022475"/>
    </source>
</evidence>
<comment type="caution">
    <text evidence="10">The sequence shown here is derived from an EMBL/GenBank/DDBJ whole genome shotgun (WGS) entry which is preliminary data.</text>
</comment>
<protein>
    <submittedName>
        <fullName evidence="10">Putative amino acid ABC transporter ATP-binding protein</fullName>
    </submittedName>
</protein>
<dbReference type="EMBL" id="JOKM01000073">
    <property type="protein sequence ID" value="KGB22726.1"/>
    <property type="molecule type" value="Genomic_DNA"/>
</dbReference>
<keyword evidence="11" id="KW-1185">Reference proteome</keyword>
<dbReference type="PIRSF" id="PIRSF039085">
    <property type="entry name" value="ABC_ATPase_HisP"/>
    <property type="match status" value="1"/>
</dbReference>
<dbReference type="PANTHER" id="PTHR43166:SF9">
    <property type="entry name" value="GLUTAMATE_ASPARTATE IMPORT ATP-BINDING PROTEIN GLTL"/>
    <property type="match status" value="1"/>
</dbReference>
<dbReference type="SMART" id="SM00382">
    <property type="entry name" value="AAA"/>
    <property type="match status" value="1"/>
</dbReference>
<dbReference type="InterPro" id="IPR003439">
    <property type="entry name" value="ABC_transporter-like_ATP-bd"/>
</dbReference>
<comment type="similarity">
    <text evidence="2">Belongs to the ABC transporter superfamily.</text>
</comment>
<dbReference type="GO" id="GO:0005524">
    <property type="term" value="F:ATP binding"/>
    <property type="evidence" value="ECO:0007669"/>
    <property type="project" value="UniProtKB-KW"/>
</dbReference>
<dbReference type="PANTHER" id="PTHR43166">
    <property type="entry name" value="AMINO ACID IMPORT ATP-BINDING PROTEIN"/>
    <property type="match status" value="1"/>
</dbReference>
<evidence type="ECO:0000256" key="6">
    <source>
        <dbReference type="ARBA" id="ARBA00022840"/>
    </source>
</evidence>
<feature type="domain" description="ABC transporter" evidence="9">
    <location>
        <begin position="14"/>
        <end position="258"/>
    </location>
</feature>
<dbReference type="STRING" id="104102.AtDm6_2118"/>
<dbReference type="PROSITE" id="PS50893">
    <property type="entry name" value="ABC_TRANSPORTER_2"/>
    <property type="match status" value="1"/>
</dbReference>
<dbReference type="GO" id="GO:0016887">
    <property type="term" value="F:ATP hydrolysis activity"/>
    <property type="evidence" value="ECO:0007669"/>
    <property type="project" value="InterPro"/>
</dbReference>
<evidence type="ECO:0000313" key="11">
    <source>
        <dbReference type="Proteomes" id="UP000029448"/>
    </source>
</evidence>
<keyword evidence="7" id="KW-0029">Amino-acid transport</keyword>
<dbReference type="GO" id="GO:0005886">
    <property type="term" value="C:plasma membrane"/>
    <property type="evidence" value="ECO:0007669"/>
    <property type="project" value="UniProtKB-SubCell"/>
</dbReference>
<comment type="subcellular location">
    <subcellularLocation>
        <location evidence="1">Cell membrane</location>
        <topology evidence="1">Peripheral membrane protein</topology>
    </subcellularLocation>
</comment>
<organism evidence="10 11">
    <name type="scientific">Acetobacter tropicalis</name>
    <dbReference type="NCBI Taxonomy" id="104102"/>
    <lineage>
        <taxon>Bacteria</taxon>
        <taxon>Pseudomonadati</taxon>
        <taxon>Pseudomonadota</taxon>
        <taxon>Alphaproteobacteria</taxon>
        <taxon>Acetobacterales</taxon>
        <taxon>Acetobacteraceae</taxon>
        <taxon>Acetobacter</taxon>
    </lineage>
</organism>
<dbReference type="PROSITE" id="PS00211">
    <property type="entry name" value="ABC_TRANSPORTER_1"/>
    <property type="match status" value="1"/>
</dbReference>
<evidence type="ECO:0000256" key="3">
    <source>
        <dbReference type="ARBA" id="ARBA00022448"/>
    </source>
</evidence>
<evidence type="ECO:0000256" key="7">
    <source>
        <dbReference type="ARBA" id="ARBA00022970"/>
    </source>
</evidence>
<dbReference type="PATRIC" id="fig|104102.7.peg.2094"/>
<dbReference type="InterPro" id="IPR027417">
    <property type="entry name" value="P-loop_NTPase"/>
</dbReference>
<reference evidence="10 11" key="1">
    <citation type="submission" date="2014-06" db="EMBL/GenBank/DDBJ databases">
        <title>Functional and comparative genomic analyses of the Drosophila gut microbiota identify candidate symbiosis factors.</title>
        <authorList>
            <person name="Newell P.D."/>
            <person name="Chaston J.M."/>
            <person name="Douglas A.E."/>
        </authorList>
    </citation>
    <scope>NUCLEOTIDE SEQUENCE [LARGE SCALE GENOMIC DNA]</scope>
    <source>
        <strain evidence="10 11">DmCS_006</strain>
    </source>
</reference>
<dbReference type="SUPFAM" id="SSF52540">
    <property type="entry name" value="P-loop containing nucleoside triphosphate hydrolases"/>
    <property type="match status" value="1"/>
</dbReference>
<evidence type="ECO:0000256" key="8">
    <source>
        <dbReference type="ARBA" id="ARBA00023136"/>
    </source>
</evidence>
<dbReference type="GO" id="GO:0015424">
    <property type="term" value="F:ABC-type amino acid transporter activity"/>
    <property type="evidence" value="ECO:0007669"/>
    <property type="project" value="InterPro"/>
</dbReference>
<keyword evidence="3" id="KW-0813">Transport</keyword>
<dbReference type="Proteomes" id="UP000029448">
    <property type="component" value="Unassembled WGS sequence"/>
</dbReference>
<keyword evidence="6 10" id="KW-0067">ATP-binding</keyword>
<keyword evidence="4" id="KW-1003">Cell membrane</keyword>
<keyword evidence="8" id="KW-0472">Membrane</keyword>
<dbReference type="InterPro" id="IPR017871">
    <property type="entry name" value="ABC_transporter-like_CS"/>
</dbReference>
<evidence type="ECO:0000256" key="5">
    <source>
        <dbReference type="ARBA" id="ARBA00022741"/>
    </source>
</evidence>
<sequence length="265" mass="29110">MIIMEQIAASRPMIQISDVSKAFNGISVLDGLNLEIPIGQKVALLGPSGSGKTTILRLLMTLETIDAGQVRIEGVPMYEGAPDTRRLLPEGQLRAVRSRIGMVFQHFGLFPHLNVLNNIALPQILNGQAGKTEAENRAHELLQMVGLGEKAYLLPDQLSGGQKQRVAIARALALQPDILLFDEPTSALDPQRVSEVLDLLNMICRKTGTTMLLVTHEMEFARQFADRILFFDHGQIVEDGAPDVVFTNPKDNRTRAFLGLPVIDV</sequence>
<dbReference type="Pfam" id="PF00005">
    <property type="entry name" value="ABC_tran"/>
    <property type="match status" value="1"/>
</dbReference>
<gene>
    <name evidence="10" type="ORF">AtDm6_2118</name>
</gene>
<dbReference type="AlphaFoldDB" id="A0A094ZJY1"/>
<dbReference type="InterPro" id="IPR030679">
    <property type="entry name" value="ABC_ATPase_HisP-typ"/>
</dbReference>
<accession>A0A094ZJY1</accession>
<dbReference type="InterPro" id="IPR050086">
    <property type="entry name" value="MetN_ABC_transporter-like"/>
</dbReference>
<evidence type="ECO:0000256" key="1">
    <source>
        <dbReference type="ARBA" id="ARBA00004202"/>
    </source>
</evidence>
<dbReference type="Gene3D" id="3.40.50.300">
    <property type="entry name" value="P-loop containing nucleotide triphosphate hydrolases"/>
    <property type="match status" value="1"/>
</dbReference>
<evidence type="ECO:0000259" key="9">
    <source>
        <dbReference type="PROSITE" id="PS50893"/>
    </source>
</evidence>
<name>A0A094ZJY1_9PROT</name>
<evidence type="ECO:0000313" key="10">
    <source>
        <dbReference type="EMBL" id="KGB22726.1"/>
    </source>
</evidence>